<dbReference type="Gene3D" id="3.80.10.10">
    <property type="entry name" value="Ribonuclease Inhibitor"/>
    <property type="match status" value="1"/>
</dbReference>
<dbReference type="Proteomes" id="UP000316270">
    <property type="component" value="Chromosome 14"/>
</dbReference>
<proteinExistence type="predicted"/>
<dbReference type="InterPro" id="IPR032675">
    <property type="entry name" value="LRR_dom_sf"/>
</dbReference>
<reference evidence="2 3" key="1">
    <citation type="submission" date="2019-07" db="EMBL/GenBank/DDBJ databases">
        <title>Finished genome of Venturia effusa.</title>
        <authorList>
            <person name="Young C.A."/>
            <person name="Cox M.P."/>
            <person name="Ganley A.R.D."/>
            <person name="David W.J."/>
        </authorList>
    </citation>
    <scope>NUCLEOTIDE SEQUENCE [LARGE SCALE GENOMIC DNA]</scope>
    <source>
        <strain evidence="3">albino</strain>
    </source>
</reference>
<organism evidence="2 3">
    <name type="scientific">Venturia effusa</name>
    <dbReference type="NCBI Taxonomy" id="50376"/>
    <lineage>
        <taxon>Eukaryota</taxon>
        <taxon>Fungi</taxon>
        <taxon>Dikarya</taxon>
        <taxon>Ascomycota</taxon>
        <taxon>Pezizomycotina</taxon>
        <taxon>Dothideomycetes</taxon>
        <taxon>Pleosporomycetidae</taxon>
        <taxon>Venturiales</taxon>
        <taxon>Venturiaceae</taxon>
        <taxon>Venturia</taxon>
    </lineage>
</organism>
<evidence type="ECO:0000259" key="1">
    <source>
        <dbReference type="PROSITE" id="PS50181"/>
    </source>
</evidence>
<dbReference type="OrthoDB" id="3936277at2759"/>
<dbReference type="AlphaFoldDB" id="A0A517LK25"/>
<dbReference type="PROSITE" id="PS50181">
    <property type="entry name" value="FBOX"/>
    <property type="match status" value="1"/>
</dbReference>
<feature type="domain" description="F-box" evidence="1">
    <location>
        <begin position="2"/>
        <end position="57"/>
    </location>
</feature>
<dbReference type="InterPro" id="IPR001810">
    <property type="entry name" value="F-box_dom"/>
</dbReference>
<gene>
    <name evidence="2" type="ORF">FKW77_004174</name>
</gene>
<dbReference type="EMBL" id="CP042198">
    <property type="protein sequence ID" value="QDS75978.1"/>
    <property type="molecule type" value="Genomic_DNA"/>
</dbReference>
<accession>A0A517LK25</accession>
<name>A0A517LK25_9PEZI</name>
<dbReference type="Pfam" id="PF00646">
    <property type="entry name" value="F-box"/>
    <property type="match status" value="1"/>
</dbReference>
<sequence>MAPSLDDLPVELIERVVDYLPHRETLLHLRLVSPSLNAKVSRRFGEAYFTTSVWRLTGSNARAIVHFSHRPEVTASLSSVTLVAPCSKHTTYHDIWMAKSIDLAKINRALALFQNLRSLKLHNFGKTQGLQRTSDFFGLLSTKLHLPKLESLDLIQVDVDADFAIQLLENHNQTLTTLSLDNVDLRYNENAKAGFHTPWFDLLYSMKDFKNHCDVSIESAWENGKMTFLDPPWAEWPEFGDGVYVYKGLSINLVYTDLDDEEDSYDMHTEIWVKGDGEWWDGIKRLAAFYICSTVLGELSEVGCHISELSDTYWDEKIAECLDIKYS</sequence>
<evidence type="ECO:0000313" key="3">
    <source>
        <dbReference type="Proteomes" id="UP000316270"/>
    </source>
</evidence>
<keyword evidence="3" id="KW-1185">Reference proteome</keyword>
<evidence type="ECO:0000313" key="2">
    <source>
        <dbReference type="EMBL" id="QDS75978.1"/>
    </source>
</evidence>
<protein>
    <recommendedName>
        <fullName evidence="1">F-box domain-containing protein</fullName>
    </recommendedName>
</protein>